<evidence type="ECO:0000313" key="1">
    <source>
        <dbReference type="EMBL" id="MBB6016402.1"/>
    </source>
</evidence>
<comment type="caution">
    <text evidence="1">The sequence shown here is derived from an EMBL/GenBank/DDBJ whole genome shotgun (WGS) entry which is preliminary data.</text>
</comment>
<accession>A0ABR6NQU4</accession>
<name>A0ABR6NQU4_9DEIO</name>
<gene>
    <name evidence="1" type="ORF">HNQ04_001645</name>
</gene>
<dbReference type="Proteomes" id="UP000629870">
    <property type="component" value="Unassembled WGS sequence"/>
</dbReference>
<protein>
    <recommendedName>
        <fullName evidence="3">Transposase</fullName>
    </recommendedName>
</protein>
<organism evidence="1 2">
    <name type="scientific">Deinococcus radiopugnans ATCC 19172</name>
    <dbReference type="NCBI Taxonomy" id="585398"/>
    <lineage>
        <taxon>Bacteria</taxon>
        <taxon>Thermotogati</taxon>
        <taxon>Deinococcota</taxon>
        <taxon>Deinococci</taxon>
        <taxon>Deinococcales</taxon>
        <taxon>Deinococcaceae</taxon>
        <taxon>Deinococcus</taxon>
    </lineage>
</organism>
<keyword evidence="2" id="KW-1185">Reference proteome</keyword>
<sequence>MEMRGRSSVFTCRAEKIAVLHRRFVISQRHCHLEGFLGVCKLADAEK</sequence>
<evidence type="ECO:0008006" key="3">
    <source>
        <dbReference type="Google" id="ProtNLM"/>
    </source>
</evidence>
<dbReference type="EMBL" id="JACHEW010000006">
    <property type="protein sequence ID" value="MBB6016402.1"/>
    <property type="molecule type" value="Genomic_DNA"/>
</dbReference>
<dbReference type="RefSeq" id="WP_169745377.1">
    <property type="nucleotide sequence ID" value="NZ_JACHEW010000006.1"/>
</dbReference>
<reference evidence="1 2" key="1">
    <citation type="submission" date="2020-08" db="EMBL/GenBank/DDBJ databases">
        <title>Genomic Encyclopedia of Type Strains, Phase IV (KMG-IV): sequencing the most valuable type-strain genomes for metagenomic binning, comparative biology and taxonomic classification.</title>
        <authorList>
            <person name="Goeker M."/>
        </authorList>
    </citation>
    <scope>NUCLEOTIDE SEQUENCE [LARGE SCALE GENOMIC DNA]</scope>
    <source>
        <strain evidence="1 2">DSM 12027</strain>
    </source>
</reference>
<evidence type="ECO:0000313" key="2">
    <source>
        <dbReference type="Proteomes" id="UP000629870"/>
    </source>
</evidence>
<proteinExistence type="predicted"/>